<reference evidence="9 10" key="1">
    <citation type="submission" date="2015-09" db="EMBL/GenBank/DDBJ databases">
        <title>Genome announcement of multiple Pseudomonas syringae strains.</title>
        <authorList>
            <person name="Thakur S."/>
            <person name="Wang P.W."/>
            <person name="Gong Y."/>
            <person name="Weir B.S."/>
            <person name="Guttman D.S."/>
        </authorList>
    </citation>
    <scope>NUCLEOTIDE SEQUENCE [LARGE SCALE GENOMIC DNA]</scope>
    <source>
        <strain evidence="9 10">ICMP3956</strain>
    </source>
</reference>
<feature type="transmembrane region" description="Helical" evidence="8">
    <location>
        <begin position="102"/>
        <end position="125"/>
    </location>
</feature>
<feature type="transmembrane region" description="Helical" evidence="8">
    <location>
        <begin position="236"/>
        <end position="259"/>
    </location>
</feature>
<feature type="transmembrane region" description="Helical" evidence="8">
    <location>
        <begin position="313"/>
        <end position="330"/>
    </location>
</feature>
<keyword evidence="7" id="KW-0479">Metal-binding</keyword>
<dbReference type="AlphaFoldDB" id="A0A0P9XK55"/>
<evidence type="ECO:0000313" key="10">
    <source>
        <dbReference type="Proteomes" id="UP000050562"/>
    </source>
</evidence>
<dbReference type="Proteomes" id="UP000050562">
    <property type="component" value="Unassembled WGS sequence"/>
</dbReference>
<dbReference type="CDD" id="cd06854">
    <property type="entry name" value="GT_WbpL_WbcO_like"/>
    <property type="match status" value="1"/>
</dbReference>
<feature type="binding site" evidence="7">
    <location>
        <position position="151"/>
    </location>
    <ligand>
        <name>Mg(2+)</name>
        <dbReference type="ChEBI" id="CHEBI:18420"/>
    </ligand>
</feature>
<keyword evidence="6 8" id="KW-0472">Membrane</keyword>
<evidence type="ECO:0000256" key="6">
    <source>
        <dbReference type="ARBA" id="ARBA00023136"/>
    </source>
</evidence>
<keyword evidence="3" id="KW-0808">Transferase</keyword>
<dbReference type="EMBL" id="LJRC01000233">
    <property type="protein sequence ID" value="KPY32483.1"/>
    <property type="molecule type" value="Genomic_DNA"/>
</dbReference>
<feature type="transmembrane region" description="Helical" evidence="8">
    <location>
        <begin position="159"/>
        <end position="177"/>
    </location>
</feature>
<dbReference type="GO" id="GO:0046872">
    <property type="term" value="F:metal ion binding"/>
    <property type="evidence" value="ECO:0007669"/>
    <property type="project" value="UniProtKB-KW"/>
</dbReference>
<feature type="transmembrane region" description="Helical" evidence="8">
    <location>
        <begin position="212"/>
        <end position="230"/>
    </location>
</feature>
<keyword evidence="4 8" id="KW-0812">Transmembrane</keyword>
<keyword evidence="5 8" id="KW-1133">Transmembrane helix</keyword>
<dbReference type="GO" id="GO:0044038">
    <property type="term" value="P:cell wall macromolecule biosynthetic process"/>
    <property type="evidence" value="ECO:0007669"/>
    <property type="project" value="TreeGrafter"/>
</dbReference>
<keyword evidence="9" id="KW-0378">Hydrolase</keyword>
<evidence type="ECO:0000256" key="8">
    <source>
        <dbReference type="SAM" id="Phobius"/>
    </source>
</evidence>
<comment type="cofactor">
    <cofactor evidence="7">
        <name>Mg(2+)</name>
        <dbReference type="ChEBI" id="CHEBI:18420"/>
    </cofactor>
</comment>
<evidence type="ECO:0000256" key="2">
    <source>
        <dbReference type="ARBA" id="ARBA00022475"/>
    </source>
</evidence>
<keyword evidence="7" id="KW-0460">Magnesium</keyword>
<evidence type="ECO:0000256" key="1">
    <source>
        <dbReference type="ARBA" id="ARBA00004651"/>
    </source>
</evidence>
<comment type="subcellular location">
    <subcellularLocation>
        <location evidence="1">Cell membrane</location>
        <topology evidence="1">Multi-pass membrane protein</topology>
    </subcellularLocation>
</comment>
<feature type="transmembrane region" description="Helical" evidence="8">
    <location>
        <begin position="73"/>
        <end position="90"/>
    </location>
</feature>
<dbReference type="GO" id="GO:0071555">
    <property type="term" value="P:cell wall organization"/>
    <property type="evidence" value="ECO:0007669"/>
    <property type="project" value="TreeGrafter"/>
</dbReference>
<name>A0A0P9XK55_9PSED</name>
<dbReference type="Pfam" id="PF00953">
    <property type="entry name" value="Glycos_transf_4"/>
    <property type="match status" value="1"/>
</dbReference>
<feature type="transmembrane region" description="Helical" evidence="8">
    <location>
        <begin position="131"/>
        <end position="152"/>
    </location>
</feature>
<evidence type="ECO:0000256" key="4">
    <source>
        <dbReference type="ARBA" id="ARBA00022692"/>
    </source>
</evidence>
<dbReference type="PANTHER" id="PTHR22926">
    <property type="entry name" value="PHOSPHO-N-ACETYLMURAMOYL-PENTAPEPTIDE-TRANSFERASE"/>
    <property type="match status" value="1"/>
</dbReference>
<sequence>MLEWLAITTIALLSLLLTALLRRYALSRSLLDVPNARSSHSIPTPRGGGVAIVIAFLLATIVLAGVGQISVETSMAIVGAGGLVAIIGFMDDHGHIAARWRLLGHFAAAVWALVWSGGLAPLSVMGTTVDLGVVGQICAVFYLVWMLNLYNFMDGIDGIASVEAVTVCGGISLVYALSGFDELLWGALFLAASVVGFLYWNFPPARIFMGDAGSGFLGIALGILSVQAAWSSPQLFWAWLILLGVFVVDATVTLLRRLIRREKVYEAHRSHAYQFASRRLGGHLPVTMVVGLINVCWLLPVALWVVLTNAEGIVGLIVAYVPLVILALRFDAGQAETS</sequence>
<evidence type="ECO:0000256" key="5">
    <source>
        <dbReference type="ARBA" id="ARBA00022989"/>
    </source>
</evidence>
<feature type="transmembrane region" description="Helical" evidence="8">
    <location>
        <begin position="183"/>
        <end position="200"/>
    </location>
</feature>
<feature type="transmembrane region" description="Helical" evidence="8">
    <location>
        <begin position="6"/>
        <end position="26"/>
    </location>
</feature>
<dbReference type="InterPro" id="IPR000715">
    <property type="entry name" value="Glycosyl_transferase_4"/>
</dbReference>
<dbReference type="PANTHER" id="PTHR22926:SF3">
    <property type="entry name" value="UNDECAPRENYL-PHOSPHATE ALPHA-N-ACETYLGLUCOSAMINYL 1-PHOSPHATE TRANSFERASE"/>
    <property type="match status" value="1"/>
</dbReference>
<feature type="binding site" evidence="7">
    <location>
        <position position="211"/>
    </location>
    <ligand>
        <name>Mg(2+)</name>
        <dbReference type="ChEBI" id="CHEBI:18420"/>
    </ligand>
</feature>
<dbReference type="GO" id="GO:0016787">
    <property type="term" value="F:hydrolase activity"/>
    <property type="evidence" value="ECO:0007669"/>
    <property type="project" value="UniProtKB-KW"/>
</dbReference>
<dbReference type="GO" id="GO:0005886">
    <property type="term" value="C:plasma membrane"/>
    <property type="evidence" value="ECO:0007669"/>
    <property type="project" value="UniProtKB-SubCell"/>
</dbReference>
<dbReference type="PATRIC" id="fig|251707.3.peg.4390"/>
<proteinExistence type="predicted"/>
<evidence type="ECO:0000256" key="3">
    <source>
        <dbReference type="ARBA" id="ARBA00022679"/>
    </source>
</evidence>
<organism evidence="9 10">
    <name type="scientific">Pseudomonas syringae pv. primulae</name>
    <dbReference type="NCBI Taxonomy" id="251707"/>
    <lineage>
        <taxon>Bacteria</taxon>
        <taxon>Pseudomonadati</taxon>
        <taxon>Pseudomonadota</taxon>
        <taxon>Gammaproteobacteria</taxon>
        <taxon>Pseudomonadales</taxon>
        <taxon>Pseudomonadaceae</taxon>
        <taxon>Pseudomonas</taxon>
    </lineage>
</organism>
<dbReference type="RefSeq" id="WP_057410506.1">
    <property type="nucleotide sequence ID" value="NZ_LJRC01000233.1"/>
</dbReference>
<evidence type="ECO:0000256" key="7">
    <source>
        <dbReference type="PIRSR" id="PIRSR600715-1"/>
    </source>
</evidence>
<evidence type="ECO:0000313" key="9">
    <source>
        <dbReference type="EMBL" id="KPY32483.1"/>
    </source>
</evidence>
<feature type="transmembrane region" description="Helical" evidence="8">
    <location>
        <begin position="280"/>
        <end position="307"/>
    </location>
</feature>
<comment type="caution">
    <text evidence="9">The sequence shown here is derived from an EMBL/GenBank/DDBJ whole genome shotgun (WGS) entry which is preliminary data.</text>
</comment>
<protein>
    <submittedName>
        <fullName evidence="9">Glycoside hydrolase family protein</fullName>
    </submittedName>
</protein>
<gene>
    <name evidence="9" type="ORF">ALO52_03329</name>
</gene>
<keyword evidence="2" id="KW-1003">Cell membrane</keyword>
<dbReference type="GO" id="GO:0009103">
    <property type="term" value="P:lipopolysaccharide biosynthetic process"/>
    <property type="evidence" value="ECO:0007669"/>
    <property type="project" value="TreeGrafter"/>
</dbReference>
<dbReference type="GO" id="GO:0016780">
    <property type="term" value="F:phosphotransferase activity, for other substituted phosphate groups"/>
    <property type="evidence" value="ECO:0007669"/>
    <property type="project" value="InterPro"/>
</dbReference>
<accession>A0A0P9XK55</accession>
<feature type="transmembrane region" description="Helical" evidence="8">
    <location>
        <begin position="47"/>
        <end position="67"/>
    </location>
</feature>